<name>A0A7W3JE20_9MICO</name>
<reference evidence="1 2" key="1">
    <citation type="submission" date="2020-07" db="EMBL/GenBank/DDBJ databases">
        <title>Sequencing the genomes of 1000 actinobacteria strains.</title>
        <authorList>
            <person name="Klenk H.-P."/>
        </authorList>
    </citation>
    <scope>NUCLEOTIDE SEQUENCE [LARGE SCALE GENOMIC DNA]</scope>
    <source>
        <strain evidence="1 2">DSM 44121</strain>
    </source>
</reference>
<sequence>MVSTVGGVRPDPGRVIGVVGACGGAGASVVAACVAHGLRRGGERATLVDLDTHAPGADLLLGSDGGRGARWPDLVEARGEVDGIGVVAALPRWGAVPVLSGTATGAPPHDDVVLGVCRGLVRAGETLVLDLPRPGAWGTATRRDDASSPAGAGTAVRTLLAACDTVLLVVPLTLPATVGAQPVRDALREAGVPDVRLVVRGPAPGAVDQDDVSAALGLPVAAAVDRDGGLARAIERGEGPAVSRRTTLGRFATDVAAAL</sequence>
<gene>
    <name evidence="1" type="ORF">FHX71_005120</name>
</gene>
<accession>A0A7W3JE20</accession>
<dbReference type="RefSeq" id="WP_182620299.1">
    <property type="nucleotide sequence ID" value="NZ_BAAATF010000009.1"/>
</dbReference>
<dbReference type="AlphaFoldDB" id="A0A7W3JE20"/>
<comment type="caution">
    <text evidence="1">The sequence shown here is derived from an EMBL/GenBank/DDBJ whole genome shotgun (WGS) entry which is preliminary data.</text>
</comment>
<dbReference type="InterPro" id="IPR022521">
    <property type="entry name" value="Rv3660c"/>
</dbReference>
<proteinExistence type="predicted"/>
<dbReference type="InterPro" id="IPR027417">
    <property type="entry name" value="P-loop_NTPase"/>
</dbReference>
<keyword evidence="2" id="KW-1185">Reference proteome</keyword>
<protein>
    <submittedName>
        <fullName evidence="1">Secretion/DNA translocation related CpaE-like protein</fullName>
    </submittedName>
</protein>
<evidence type="ECO:0000313" key="1">
    <source>
        <dbReference type="EMBL" id="MBA8811113.1"/>
    </source>
</evidence>
<evidence type="ECO:0000313" key="2">
    <source>
        <dbReference type="Proteomes" id="UP000540568"/>
    </source>
</evidence>
<dbReference type="NCBIfam" id="TIGR03815">
    <property type="entry name" value="CpaE_hom_Actino"/>
    <property type="match status" value="1"/>
</dbReference>
<dbReference type="EMBL" id="JACGWV010000003">
    <property type="protein sequence ID" value="MBA8811113.1"/>
    <property type="molecule type" value="Genomic_DNA"/>
</dbReference>
<organism evidence="1 2">
    <name type="scientific">Promicromonospora sukumoe</name>
    <dbReference type="NCBI Taxonomy" id="88382"/>
    <lineage>
        <taxon>Bacteria</taxon>
        <taxon>Bacillati</taxon>
        <taxon>Actinomycetota</taxon>
        <taxon>Actinomycetes</taxon>
        <taxon>Micrococcales</taxon>
        <taxon>Promicromonosporaceae</taxon>
        <taxon>Promicromonospora</taxon>
    </lineage>
</organism>
<dbReference type="Gene3D" id="3.40.50.300">
    <property type="entry name" value="P-loop containing nucleotide triphosphate hydrolases"/>
    <property type="match status" value="1"/>
</dbReference>
<dbReference type="Proteomes" id="UP000540568">
    <property type="component" value="Unassembled WGS sequence"/>
</dbReference>
<dbReference type="SUPFAM" id="SSF52540">
    <property type="entry name" value="P-loop containing nucleoside triphosphate hydrolases"/>
    <property type="match status" value="1"/>
</dbReference>